<keyword evidence="2" id="KW-1185">Reference proteome</keyword>
<comment type="caution">
    <text evidence="1">The sequence shown here is derived from an EMBL/GenBank/DDBJ whole genome shotgun (WGS) entry which is preliminary data.</text>
</comment>
<dbReference type="AlphaFoldDB" id="A0A5B7FEL9"/>
<evidence type="ECO:0000313" key="1">
    <source>
        <dbReference type="EMBL" id="MPC43786.1"/>
    </source>
</evidence>
<gene>
    <name evidence="1" type="ORF">E2C01_037438</name>
</gene>
<reference evidence="1 2" key="1">
    <citation type="submission" date="2019-05" db="EMBL/GenBank/DDBJ databases">
        <title>Another draft genome of Portunus trituberculatus and its Hox gene families provides insights of decapod evolution.</title>
        <authorList>
            <person name="Jeong J.-H."/>
            <person name="Song I."/>
            <person name="Kim S."/>
            <person name="Choi T."/>
            <person name="Kim D."/>
            <person name="Ryu S."/>
            <person name="Kim W."/>
        </authorList>
    </citation>
    <scope>NUCLEOTIDE SEQUENCE [LARGE SCALE GENOMIC DNA]</scope>
    <source>
        <tissue evidence="1">Muscle</tissue>
    </source>
</reference>
<accession>A0A5B7FEL9</accession>
<dbReference type="EMBL" id="VSRR010005991">
    <property type="protein sequence ID" value="MPC43786.1"/>
    <property type="molecule type" value="Genomic_DNA"/>
</dbReference>
<proteinExistence type="predicted"/>
<protein>
    <submittedName>
        <fullName evidence="1">Uncharacterized protein</fullName>
    </submittedName>
</protein>
<sequence length="69" mass="7852">MDSSFSPYRGEGQLKTSWPHMMRMFVHDRAETPLSQSIPAWTPNHPSQDDPYWAIPPAGVASLVQWQPT</sequence>
<dbReference type="Proteomes" id="UP000324222">
    <property type="component" value="Unassembled WGS sequence"/>
</dbReference>
<name>A0A5B7FEL9_PORTR</name>
<evidence type="ECO:0000313" key="2">
    <source>
        <dbReference type="Proteomes" id="UP000324222"/>
    </source>
</evidence>
<organism evidence="1 2">
    <name type="scientific">Portunus trituberculatus</name>
    <name type="common">Swimming crab</name>
    <name type="synonym">Neptunus trituberculatus</name>
    <dbReference type="NCBI Taxonomy" id="210409"/>
    <lineage>
        <taxon>Eukaryota</taxon>
        <taxon>Metazoa</taxon>
        <taxon>Ecdysozoa</taxon>
        <taxon>Arthropoda</taxon>
        <taxon>Crustacea</taxon>
        <taxon>Multicrustacea</taxon>
        <taxon>Malacostraca</taxon>
        <taxon>Eumalacostraca</taxon>
        <taxon>Eucarida</taxon>
        <taxon>Decapoda</taxon>
        <taxon>Pleocyemata</taxon>
        <taxon>Brachyura</taxon>
        <taxon>Eubrachyura</taxon>
        <taxon>Portunoidea</taxon>
        <taxon>Portunidae</taxon>
        <taxon>Portuninae</taxon>
        <taxon>Portunus</taxon>
    </lineage>
</organism>